<dbReference type="Pfam" id="PF17406">
    <property type="entry name" value="Nrap_D5"/>
    <property type="match status" value="1"/>
</dbReference>
<dbReference type="GO" id="GO:0003723">
    <property type="term" value="F:RNA binding"/>
    <property type="evidence" value="ECO:0007669"/>
    <property type="project" value="UniProtKB-KW"/>
</dbReference>
<dbReference type="EMBL" id="KN831949">
    <property type="protein sequence ID" value="KIO11603.1"/>
    <property type="molecule type" value="Genomic_DNA"/>
</dbReference>
<evidence type="ECO:0000313" key="13">
    <source>
        <dbReference type="EMBL" id="KIO11603.1"/>
    </source>
</evidence>
<evidence type="ECO:0000313" key="14">
    <source>
        <dbReference type="Proteomes" id="UP000054217"/>
    </source>
</evidence>
<dbReference type="InterPro" id="IPR035369">
    <property type="entry name" value="Nrap_D4"/>
</dbReference>
<dbReference type="InterPro" id="IPR035367">
    <property type="entry name" value="Nrap_D2"/>
</dbReference>
<dbReference type="Pfam" id="PF17403">
    <property type="entry name" value="Nrap_D2"/>
    <property type="match status" value="1"/>
</dbReference>
<dbReference type="STRING" id="870435.A0A0C3JQZ9"/>
<dbReference type="HOGENOM" id="CLU_003502_1_0_1"/>
<dbReference type="InParanoid" id="A0A0C3JQZ9"/>
<feature type="domain" description="Nrap protein" evidence="9">
    <location>
        <begin position="470"/>
        <end position="623"/>
    </location>
</feature>
<gene>
    <name evidence="13" type="ORF">M404DRAFT_126823</name>
</gene>
<dbReference type="GO" id="GO:0032040">
    <property type="term" value="C:small-subunit processome"/>
    <property type="evidence" value="ECO:0007669"/>
    <property type="project" value="TreeGrafter"/>
</dbReference>
<dbReference type="Gene3D" id="1.10.1410.10">
    <property type="match status" value="2"/>
</dbReference>
<dbReference type="AlphaFoldDB" id="A0A0C3JQZ9"/>
<dbReference type="InterPro" id="IPR035368">
    <property type="entry name" value="Nrap_D3"/>
</dbReference>
<dbReference type="InterPro" id="IPR035370">
    <property type="entry name" value="Nrap_D5"/>
</dbReference>
<feature type="compositionally biased region" description="Acidic residues" evidence="6">
    <location>
        <begin position="1"/>
        <end position="18"/>
    </location>
</feature>
<dbReference type="GO" id="GO:0006364">
    <property type="term" value="P:rRNA processing"/>
    <property type="evidence" value="ECO:0007669"/>
    <property type="project" value="UniProtKB-KW"/>
</dbReference>
<keyword evidence="14" id="KW-1185">Reference proteome</keyword>
<keyword evidence="5" id="KW-0698">rRNA processing</keyword>
<keyword evidence="5" id="KW-0690">Ribosome biogenesis</keyword>
<dbReference type="Pfam" id="PF03813">
    <property type="entry name" value="Nrap"/>
    <property type="match status" value="1"/>
</dbReference>
<feature type="domain" description="Nrap protein" evidence="10">
    <location>
        <begin position="648"/>
        <end position="862"/>
    </location>
</feature>
<dbReference type="GO" id="GO:0034456">
    <property type="term" value="C:UTP-C complex"/>
    <property type="evidence" value="ECO:0007669"/>
    <property type="project" value="TreeGrafter"/>
</dbReference>
<dbReference type="InterPro" id="IPR035082">
    <property type="entry name" value="Nrap_D1"/>
</dbReference>
<evidence type="ECO:0000256" key="5">
    <source>
        <dbReference type="RuleBase" id="RU364032"/>
    </source>
</evidence>
<dbReference type="GO" id="GO:0032545">
    <property type="term" value="C:CURI complex"/>
    <property type="evidence" value="ECO:0007669"/>
    <property type="project" value="TreeGrafter"/>
</dbReference>
<comment type="subcellular location">
    <subcellularLocation>
        <location evidence="1 5">Nucleus</location>
        <location evidence="1 5">Nucleolus</location>
    </subcellularLocation>
</comment>
<dbReference type="Pfam" id="PF17407">
    <property type="entry name" value="Nrap_D6"/>
    <property type="match status" value="1"/>
</dbReference>
<evidence type="ECO:0000256" key="6">
    <source>
        <dbReference type="SAM" id="MobiDB-lite"/>
    </source>
</evidence>
<proteinExistence type="inferred from homology"/>
<dbReference type="Pfam" id="PF17405">
    <property type="entry name" value="Nrap_D4"/>
    <property type="match status" value="1"/>
</dbReference>
<feature type="domain" description="Nrap protein" evidence="12">
    <location>
        <begin position="1020"/>
        <end position="1154"/>
    </location>
</feature>
<evidence type="ECO:0000259" key="12">
    <source>
        <dbReference type="Pfam" id="PF17407"/>
    </source>
</evidence>
<dbReference type="Proteomes" id="UP000054217">
    <property type="component" value="Unassembled WGS sequence"/>
</dbReference>
<evidence type="ECO:0000259" key="9">
    <source>
        <dbReference type="Pfam" id="PF17404"/>
    </source>
</evidence>
<evidence type="ECO:0000259" key="7">
    <source>
        <dbReference type="Pfam" id="PF03813"/>
    </source>
</evidence>
<keyword evidence="3 5" id="KW-0694">RNA-binding</keyword>
<reference evidence="14" key="2">
    <citation type="submission" date="2015-01" db="EMBL/GenBank/DDBJ databases">
        <title>Evolutionary Origins and Diversification of the Mycorrhizal Mutualists.</title>
        <authorList>
            <consortium name="DOE Joint Genome Institute"/>
            <consortium name="Mycorrhizal Genomics Consortium"/>
            <person name="Kohler A."/>
            <person name="Kuo A."/>
            <person name="Nagy L.G."/>
            <person name="Floudas D."/>
            <person name="Copeland A."/>
            <person name="Barry K.W."/>
            <person name="Cichocki N."/>
            <person name="Veneault-Fourrey C."/>
            <person name="LaButti K."/>
            <person name="Lindquist E.A."/>
            <person name="Lipzen A."/>
            <person name="Lundell T."/>
            <person name="Morin E."/>
            <person name="Murat C."/>
            <person name="Riley R."/>
            <person name="Ohm R."/>
            <person name="Sun H."/>
            <person name="Tunlid A."/>
            <person name="Henrissat B."/>
            <person name="Grigoriev I.V."/>
            <person name="Hibbett D.S."/>
            <person name="Martin F."/>
        </authorList>
    </citation>
    <scope>NUCLEOTIDE SEQUENCE [LARGE SCALE GENOMIC DNA]</scope>
    <source>
        <strain evidence="14">Marx 270</strain>
    </source>
</reference>
<dbReference type="InterPro" id="IPR035371">
    <property type="entry name" value="Nrap_D6"/>
</dbReference>
<evidence type="ECO:0000259" key="10">
    <source>
        <dbReference type="Pfam" id="PF17405"/>
    </source>
</evidence>
<evidence type="ECO:0000256" key="1">
    <source>
        <dbReference type="ARBA" id="ARBA00004604"/>
    </source>
</evidence>
<feature type="domain" description="Nrap protein" evidence="8">
    <location>
        <begin position="305"/>
        <end position="462"/>
    </location>
</feature>
<dbReference type="FunCoup" id="A0A0C3JQZ9">
    <property type="interactions" value="660"/>
</dbReference>
<protein>
    <recommendedName>
        <fullName evidence="5">U3 small nucleolar RNA-associated protein 22</fullName>
    </recommendedName>
</protein>
<dbReference type="Gene3D" id="3.30.70.3030">
    <property type="match status" value="1"/>
</dbReference>
<dbReference type="OrthoDB" id="10251401at2759"/>
<dbReference type="PANTHER" id="PTHR17972">
    <property type="entry name" value="NUCLEOLAR RNA-ASSOCIATED PROTEIN"/>
    <property type="match status" value="1"/>
</dbReference>
<accession>A0A0C3JQZ9</accession>
<dbReference type="PANTHER" id="PTHR17972:SF0">
    <property type="entry name" value="NUCLEOLAR PROTEIN 6"/>
    <property type="match status" value="1"/>
</dbReference>
<comment type="similarity">
    <text evidence="2 5">Belongs to the NRAP family.</text>
</comment>
<feature type="region of interest" description="Disordered" evidence="6">
    <location>
        <begin position="1"/>
        <end position="39"/>
    </location>
</feature>
<name>A0A0C3JQZ9_PISTI</name>
<sequence>MEDGEPENSGGGEEDSMDGVELTPGDPGASSHHASKPPTGEELRMIKDAVNLYQSSSFKLQIDALLPNVRPSTKDSRKAPLERFLHSLRSHLISMRAVEPQNPVSAARALAKQGIAVPFALPHPTEEVKWKVGFEPPSDINVVGSWANQICVKRKDGVPFTVDVTIEMPDSLFQEKDYLDSRYFHKRSFYLAVVAQSLSTSLEVDTFYQSTLGDPRLTVLVLSPRKGSQNDFSKAHAKIHVIPVISSSNPMPLSRLSPSHANVRLPGKSSAGPQPTPIYNTNVLLATYPKLSLLATNALKHLCPAFSDAYALLRVWANQRGYGEGPICVRGFEGKGCWWNEVLGLVVFGEESTSANKANVRKPLGKGLSSYQLFRAALDVLARQDFSQKAVHVKSTNGHKFPPDEYTSHHSAVFVDSTSTLNLLADVPSTSLSMLRYDANETLEKLNTSSESDNIFAQLFLNDQTQLSKRCDAVIRVDLARASKKQSAYEFVEYGSSDNALLAAISKTLQRGLGDRVQAIGIFHPSSKMRSITDAHNPLLSTIYIGLTYNSENAFRLVDHGPPADGQDSEAGRLFRQLWGDKAELRRFKDGRIVESVVWEVKTSDDRAHIPVAIVRHLLRHHFGIPANDVRSPQNYFDAKLRLPDEVSSIFQASGSSSGFKSALAAFDGLVKRLKSLGDQIPLALSSVSPTSEYLRYASALGPVPIPQSAYLALPDSYRYLPTIDVNLEFEKSTKWPDDIRAVQKAKLALLEAIATALLSANKITRASVCTADCSGSTIQQHGPSLEIYTTEGWAFSVRIWYDREATLLERLSSSVRTPARPLAPSEANPREQREAQQALETYTRQFIHAPRHHRAVANLAHRFTAYVGTVRLVKRWLAAHWLLTTHVSAEAVEIISARPFLGSGAVLPDDASSIPRSKERGFAQVLEFLRDWKPEEPIFVPIYEDSAPSSEPTVAAVSSKQGVWTISTSEDNSGRMWTSSGPDAIAARRLRAIAKEACKILHSTDIDSLDVERLFSHATEDYDVLIELDPMILPRYHQSINAESSALSKDRTIPQEDDATPRPGFDPAWLLFQDLQVTYSDTLKFFYDVYGGRYIGAIWLPIVSGIRPFRVMGGFSSTPEQKPNEKNKGTVVLNKQAVLDEIERLGAGFIKKVEARERS</sequence>
<feature type="domain" description="Nrap protein" evidence="7">
    <location>
        <begin position="162"/>
        <end position="293"/>
    </location>
</feature>
<evidence type="ECO:0000256" key="3">
    <source>
        <dbReference type="ARBA" id="ARBA00022884"/>
    </source>
</evidence>
<dbReference type="InterPro" id="IPR005554">
    <property type="entry name" value="NOL6/Upt22"/>
</dbReference>
<dbReference type="Pfam" id="PF17404">
    <property type="entry name" value="Nrap_D3"/>
    <property type="match status" value="1"/>
</dbReference>
<evidence type="ECO:0000259" key="8">
    <source>
        <dbReference type="Pfam" id="PF17403"/>
    </source>
</evidence>
<evidence type="ECO:0000259" key="11">
    <source>
        <dbReference type="Pfam" id="PF17406"/>
    </source>
</evidence>
<organism evidence="13 14">
    <name type="scientific">Pisolithus tinctorius Marx 270</name>
    <dbReference type="NCBI Taxonomy" id="870435"/>
    <lineage>
        <taxon>Eukaryota</taxon>
        <taxon>Fungi</taxon>
        <taxon>Dikarya</taxon>
        <taxon>Basidiomycota</taxon>
        <taxon>Agaricomycotina</taxon>
        <taxon>Agaricomycetes</taxon>
        <taxon>Agaricomycetidae</taxon>
        <taxon>Boletales</taxon>
        <taxon>Sclerodermatineae</taxon>
        <taxon>Pisolithaceae</taxon>
        <taxon>Pisolithus</taxon>
    </lineage>
</organism>
<evidence type="ECO:0000256" key="4">
    <source>
        <dbReference type="ARBA" id="ARBA00023242"/>
    </source>
</evidence>
<evidence type="ECO:0000256" key="2">
    <source>
        <dbReference type="ARBA" id="ARBA00006674"/>
    </source>
</evidence>
<keyword evidence="4 5" id="KW-0539">Nucleus</keyword>
<keyword evidence="5" id="KW-0687">Ribonucleoprotein</keyword>
<reference evidence="13 14" key="1">
    <citation type="submission" date="2014-04" db="EMBL/GenBank/DDBJ databases">
        <authorList>
            <consortium name="DOE Joint Genome Institute"/>
            <person name="Kuo A."/>
            <person name="Kohler A."/>
            <person name="Costa M.D."/>
            <person name="Nagy L.G."/>
            <person name="Floudas D."/>
            <person name="Copeland A."/>
            <person name="Barry K.W."/>
            <person name="Cichocki N."/>
            <person name="Veneault-Fourrey C."/>
            <person name="LaButti K."/>
            <person name="Lindquist E.A."/>
            <person name="Lipzen A."/>
            <person name="Lundell T."/>
            <person name="Morin E."/>
            <person name="Murat C."/>
            <person name="Sun H."/>
            <person name="Tunlid A."/>
            <person name="Henrissat B."/>
            <person name="Grigoriev I.V."/>
            <person name="Hibbett D.S."/>
            <person name="Martin F."/>
            <person name="Nordberg H.P."/>
            <person name="Cantor M.N."/>
            <person name="Hua S.X."/>
        </authorList>
    </citation>
    <scope>NUCLEOTIDE SEQUENCE [LARGE SCALE GENOMIC DNA]</scope>
    <source>
        <strain evidence="13 14">Marx 270</strain>
    </source>
</reference>
<dbReference type="GO" id="GO:0006409">
    <property type="term" value="P:tRNA export from nucleus"/>
    <property type="evidence" value="ECO:0007669"/>
    <property type="project" value="TreeGrafter"/>
</dbReference>
<feature type="domain" description="Nrap protein" evidence="11">
    <location>
        <begin position="864"/>
        <end position="1018"/>
    </location>
</feature>